<dbReference type="GO" id="GO:0003677">
    <property type="term" value="F:DNA binding"/>
    <property type="evidence" value="ECO:0007669"/>
    <property type="project" value="UniProtKB-KW"/>
</dbReference>
<evidence type="ECO:0000259" key="5">
    <source>
        <dbReference type="PROSITE" id="PS50932"/>
    </source>
</evidence>
<dbReference type="PANTHER" id="PTHR30146">
    <property type="entry name" value="LACI-RELATED TRANSCRIPTIONAL REPRESSOR"/>
    <property type="match status" value="1"/>
</dbReference>
<evidence type="ECO:0000256" key="4">
    <source>
        <dbReference type="ARBA" id="ARBA00023163"/>
    </source>
</evidence>
<evidence type="ECO:0000256" key="1">
    <source>
        <dbReference type="ARBA" id="ARBA00022491"/>
    </source>
</evidence>
<keyword evidence="7" id="KW-1185">Reference proteome</keyword>
<keyword evidence="2" id="KW-0805">Transcription regulation</keyword>
<dbReference type="Proteomes" id="UP001422074">
    <property type="component" value="Unassembled WGS sequence"/>
</dbReference>
<dbReference type="InterPro" id="IPR046335">
    <property type="entry name" value="LacI/GalR-like_sensor"/>
</dbReference>
<accession>A0ABU9X3F4</accession>
<dbReference type="Gene3D" id="3.40.50.2300">
    <property type="match status" value="2"/>
</dbReference>
<dbReference type="RefSeq" id="WP_345886361.1">
    <property type="nucleotide sequence ID" value="NZ_JBDFRB010000018.1"/>
</dbReference>
<evidence type="ECO:0000256" key="3">
    <source>
        <dbReference type="ARBA" id="ARBA00023125"/>
    </source>
</evidence>
<dbReference type="Pfam" id="PF00356">
    <property type="entry name" value="LacI"/>
    <property type="match status" value="1"/>
</dbReference>
<keyword evidence="4" id="KW-0804">Transcription</keyword>
<dbReference type="SUPFAM" id="SSF53822">
    <property type="entry name" value="Periplasmic binding protein-like I"/>
    <property type="match status" value="1"/>
</dbReference>
<dbReference type="SMART" id="SM00354">
    <property type="entry name" value="HTH_LACI"/>
    <property type="match status" value="1"/>
</dbReference>
<name>A0ABU9X3F4_9MICC</name>
<dbReference type="PANTHER" id="PTHR30146:SF148">
    <property type="entry name" value="HTH-TYPE TRANSCRIPTIONAL REPRESSOR PURR-RELATED"/>
    <property type="match status" value="1"/>
</dbReference>
<sequence length="342" mass="36589">MGKVGIRDVAKAAEVSVTTVSHALSEANQHRVSPETREHVREVATTLGYAPNRLASGLRNQRSYLLGLVSDEIASTPFAGEMILGAQDAAYERGWLLMLVDSGRNWDLEQKQLAALLQHQVDGVVVARMYHQEARVPEGAGRVPTVLLDAFDPEGSFSSVVPDEEAAARTAVRELLAAGHTRIGFINNADDIPAAAGRLAGYREALSEAGIAYDAGLVTREAPAVSGGRSGAQRLLGMADRPTAVFCFHDRQAFGLYEVAAQLGLTIPDDLSVVSIDNFEIIADGLWPGLTSVALPHYGMGRWAVTRLLDEIEGVAPDGETVQMRFDCPIVRRGSVAPPRAG</sequence>
<dbReference type="SUPFAM" id="SSF47413">
    <property type="entry name" value="lambda repressor-like DNA-binding domains"/>
    <property type="match status" value="1"/>
</dbReference>
<dbReference type="InterPro" id="IPR010982">
    <property type="entry name" value="Lambda_DNA-bd_dom_sf"/>
</dbReference>
<evidence type="ECO:0000256" key="2">
    <source>
        <dbReference type="ARBA" id="ARBA00023015"/>
    </source>
</evidence>
<keyword evidence="1" id="KW-0678">Repressor</keyword>
<dbReference type="Gene3D" id="1.10.260.40">
    <property type="entry name" value="lambda repressor-like DNA-binding domains"/>
    <property type="match status" value="1"/>
</dbReference>
<dbReference type="CDD" id="cd06288">
    <property type="entry name" value="PBP1_sucrose_transcription_regulator"/>
    <property type="match status" value="1"/>
</dbReference>
<evidence type="ECO:0000313" key="7">
    <source>
        <dbReference type="Proteomes" id="UP001422074"/>
    </source>
</evidence>
<dbReference type="PROSITE" id="PS50932">
    <property type="entry name" value="HTH_LACI_2"/>
    <property type="match status" value="1"/>
</dbReference>
<proteinExistence type="predicted"/>
<reference evidence="6 7" key="1">
    <citation type="submission" date="2024-05" db="EMBL/GenBank/DDBJ databases">
        <title>Sinomonas sp. nov., isolated from a waste landfill.</title>
        <authorList>
            <person name="Zhao Y."/>
        </authorList>
    </citation>
    <scope>NUCLEOTIDE SEQUENCE [LARGE SCALE GENOMIC DNA]</scope>
    <source>
        <strain evidence="6 7">CCTCC AB2014300</strain>
    </source>
</reference>
<evidence type="ECO:0000313" key="6">
    <source>
        <dbReference type="EMBL" id="MEN2745796.1"/>
    </source>
</evidence>
<protein>
    <submittedName>
        <fullName evidence="6">LacI family DNA-binding transcriptional regulator</fullName>
    </submittedName>
</protein>
<gene>
    <name evidence="6" type="ORF">ABCQ75_14805</name>
</gene>
<comment type="caution">
    <text evidence="6">The sequence shown here is derived from an EMBL/GenBank/DDBJ whole genome shotgun (WGS) entry which is preliminary data.</text>
</comment>
<keyword evidence="3 6" id="KW-0238">DNA-binding</keyword>
<dbReference type="CDD" id="cd01392">
    <property type="entry name" value="HTH_LacI"/>
    <property type="match status" value="1"/>
</dbReference>
<dbReference type="EMBL" id="JBDFRB010000018">
    <property type="protein sequence ID" value="MEN2745796.1"/>
    <property type="molecule type" value="Genomic_DNA"/>
</dbReference>
<dbReference type="Pfam" id="PF13377">
    <property type="entry name" value="Peripla_BP_3"/>
    <property type="match status" value="1"/>
</dbReference>
<feature type="domain" description="HTH lacI-type" evidence="5">
    <location>
        <begin position="4"/>
        <end position="60"/>
    </location>
</feature>
<dbReference type="InterPro" id="IPR028082">
    <property type="entry name" value="Peripla_BP_I"/>
</dbReference>
<organism evidence="6 7">
    <name type="scientific">Sinomonas halotolerans</name>
    <dbReference type="NCBI Taxonomy" id="1644133"/>
    <lineage>
        <taxon>Bacteria</taxon>
        <taxon>Bacillati</taxon>
        <taxon>Actinomycetota</taxon>
        <taxon>Actinomycetes</taxon>
        <taxon>Micrococcales</taxon>
        <taxon>Micrococcaceae</taxon>
        <taxon>Sinomonas</taxon>
    </lineage>
</organism>
<dbReference type="InterPro" id="IPR000843">
    <property type="entry name" value="HTH_LacI"/>
</dbReference>